<protein>
    <recommendedName>
        <fullName evidence="4">DUF4760 domain-containing protein</fullName>
    </recommendedName>
</protein>
<dbReference type="EMBL" id="LT629706">
    <property type="protein sequence ID" value="SDO20317.1"/>
    <property type="molecule type" value="Genomic_DNA"/>
</dbReference>
<evidence type="ECO:0000313" key="3">
    <source>
        <dbReference type="Proteomes" id="UP000181903"/>
    </source>
</evidence>
<evidence type="ECO:0000256" key="1">
    <source>
        <dbReference type="SAM" id="Phobius"/>
    </source>
</evidence>
<evidence type="ECO:0000313" key="2">
    <source>
        <dbReference type="EMBL" id="SDO20317.1"/>
    </source>
</evidence>
<reference evidence="2 3" key="1">
    <citation type="submission" date="2016-10" db="EMBL/GenBank/DDBJ databases">
        <authorList>
            <person name="Varghese N."/>
            <person name="Submissions S."/>
        </authorList>
    </citation>
    <scope>NUCLEOTIDE SEQUENCE [LARGE SCALE GENOMIC DNA]</scope>
    <source>
        <strain evidence="2 3">BS2776</strain>
    </source>
</reference>
<dbReference type="Proteomes" id="UP000181903">
    <property type="component" value="Chromosome I"/>
</dbReference>
<keyword evidence="3" id="KW-1185">Reference proteome</keyword>
<gene>
    <name evidence="2" type="ORF">SAMN04490208_2932</name>
</gene>
<sequence length="177" mass="20370">MMTALEVLDSAVKIGLGALIAGLSTFFIGRYQHVRELEKERIKREFEVLKQTAEQIELFTHVAPKYWALIVDWGRFKRNDRSMPEKRSSALDACASELFSSFKELSNAEAKLLLLGYKSAQVKSRHYGELVSSFRREVNRDSHPLTEDQAQAWRARLLAAREELFDELSSCYRKLSP</sequence>
<keyword evidence="1" id="KW-0812">Transmembrane</keyword>
<evidence type="ECO:0008006" key="4">
    <source>
        <dbReference type="Google" id="ProtNLM"/>
    </source>
</evidence>
<organism evidence="2 3">
    <name type="scientific">Pseudomonas poae</name>
    <dbReference type="NCBI Taxonomy" id="200451"/>
    <lineage>
        <taxon>Bacteria</taxon>
        <taxon>Pseudomonadati</taxon>
        <taxon>Pseudomonadota</taxon>
        <taxon>Gammaproteobacteria</taxon>
        <taxon>Pseudomonadales</taxon>
        <taxon>Pseudomonadaceae</taxon>
        <taxon>Pseudomonas</taxon>
    </lineage>
</organism>
<dbReference type="GeneID" id="66762035"/>
<name>A0ABY0RK17_9PSED</name>
<accession>A0ABY0RK17</accession>
<dbReference type="RefSeq" id="WP_060549768.1">
    <property type="nucleotide sequence ID" value="NZ_JYLI01000017.1"/>
</dbReference>
<feature type="transmembrane region" description="Helical" evidence="1">
    <location>
        <begin position="12"/>
        <end position="31"/>
    </location>
</feature>
<keyword evidence="1" id="KW-1133">Transmembrane helix</keyword>
<keyword evidence="1" id="KW-0472">Membrane</keyword>
<proteinExistence type="predicted"/>